<evidence type="ECO:0000256" key="2">
    <source>
        <dbReference type="SAM" id="Phobius"/>
    </source>
</evidence>
<proteinExistence type="predicted"/>
<organism evidence="3 4">
    <name type="scientific">Sphaerisporangium rubeum</name>
    <dbReference type="NCBI Taxonomy" id="321317"/>
    <lineage>
        <taxon>Bacteria</taxon>
        <taxon>Bacillati</taxon>
        <taxon>Actinomycetota</taxon>
        <taxon>Actinomycetes</taxon>
        <taxon>Streptosporangiales</taxon>
        <taxon>Streptosporangiaceae</taxon>
        <taxon>Sphaerisporangium</taxon>
    </lineage>
</organism>
<feature type="compositionally biased region" description="Low complexity" evidence="1">
    <location>
        <begin position="160"/>
        <end position="170"/>
    </location>
</feature>
<dbReference type="Pfam" id="PF20587">
    <property type="entry name" value="DUF6789"/>
    <property type="match status" value="1"/>
</dbReference>
<keyword evidence="2" id="KW-0812">Transmembrane</keyword>
<feature type="transmembrane region" description="Helical" evidence="2">
    <location>
        <begin position="87"/>
        <end position="105"/>
    </location>
</feature>
<dbReference type="AlphaFoldDB" id="A0A7X0MAY9"/>
<dbReference type="RefSeq" id="WP_184986706.1">
    <property type="nucleotide sequence ID" value="NZ_BAAALO010000010.1"/>
</dbReference>
<evidence type="ECO:0008006" key="5">
    <source>
        <dbReference type="Google" id="ProtNLM"/>
    </source>
</evidence>
<protein>
    <recommendedName>
        <fullName evidence="5">DUF1440 domain-containing protein</fullName>
    </recommendedName>
</protein>
<feature type="region of interest" description="Disordered" evidence="1">
    <location>
        <begin position="148"/>
        <end position="170"/>
    </location>
</feature>
<keyword evidence="2" id="KW-1133">Transmembrane helix</keyword>
<dbReference type="Proteomes" id="UP000555564">
    <property type="component" value="Unassembled WGS sequence"/>
</dbReference>
<evidence type="ECO:0000256" key="1">
    <source>
        <dbReference type="SAM" id="MobiDB-lite"/>
    </source>
</evidence>
<keyword evidence="4" id="KW-1185">Reference proteome</keyword>
<comment type="caution">
    <text evidence="3">The sequence shown here is derived from an EMBL/GenBank/DDBJ whole genome shotgun (WGS) entry which is preliminary data.</text>
</comment>
<gene>
    <name evidence="3" type="ORF">BJ992_006015</name>
</gene>
<keyword evidence="2" id="KW-0472">Membrane</keyword>
<dbReference type="InterPro" id="IPR046739">
    <property type="entry name" value="DUF6789"/>
</dbReference>
<evidence type="ECO:0000313" key="4">
    <source>
        <dbReference type="Proteomes" id="UP000555564"/>
    </source>
</evidence>
<name>A0A7X0MAY9_9ACTN</name>
<sequence>MIRDAMQGALSGVLATAVMSAAMVAGERAGLMKGGQPPRRIVRAVLPGHDRRPKAGEGLLGAVAHVGFGATAGALFSLLADRRHARLPTGVVYGLAIWGVSYQGWVPKLGVVPPIHRDRPERQAVMAAAHVVYGATLVAGLNRLRAGTLPTAPEPEEEPAIPAGETLTAH</sequence>
<dbReference type="EMBL" id="JACHIU010000001">
    <property type="protein sequence ID" value="MBB6476584.1"/>
    <property type="molecule type" value="Genomic_DNA"/>
</dbReference>
<feature type="transmembrane region" description="Helical" evidence="2">
    <location>
        <begin position="59"/>
        <end position="80"/>
    </location>
</feature>
<reference evidence="3 4" key="1">
    <citation type="submission" date="2020-08" db="EMBL/GenBank/DDBJ databases">
        <title>Sequencing the genomes of 1000 actinobacteria strains.</title>
        <authorList>
            <person name="Klenk H.-P."/>
        </authorList>
    </citation>
    <scope>NUCLEOTIDE SEQUENCE [LARGE SCALE GENOMIC DNA]</scope>
    <source>
        <strain evidence="3 4">DSM 44936</strain>
    </source>
</reference>
<accession>A0A7X0MAY9</accession>
<evidence type="ECO:0000313" key="3">
    <source>
        <dbReference type="EMBL" id="MBB6476584.1"/>
    </source>
</evidence>